<reference evidence="4" key="1">
    <citation type="submission" date="2022-09" db="EMBL/GenBank/DDBJ databases">
        <title>Intensive care unit water sources are persistently colonized with multi-drug resistant bacteria and are the site of extensive horizontal gene transfer of antibiotic resistance genes.</title>
        <authorList>
            <person name="Diorio-Toth L."/>
        </authorList>
    </citation>
    <scope>NUCLEOTIDE SEQUENCE</scope>
    <source>
        <strain evidence="4">GD03782</strain>
    </source>
</reference>
<proteinExistence type="predicted"/>
<organism evidence="4 5">
    <name type="scientific">Pseudomonas mosselii</name>
    <dbReference type="NCBI Taxonomy" id="78327"/>
    <lineage>
        <taxon>Bacteria</taxon>
        <taxon>Pseudomonadati</taxon>
        <taxon>Pseudomonadota</taxon>
        <taxon>Gammaproteobacteria</taxon>
        <taxon>Pseudomonadales</taxon>
        <taxon>Pseudomonadaceae</taxon>
        <taxon>Pseudomonas</taxon>
    </lineage>
</organism>
<keyword evidence="1" id="KW-0472">Membrane</keyword>
<accession>A0AA42RTE0</accession>
<feature type="transmembrane region" description="Helical" evidence="1">
    <location>
        <begin position="266"/>
        <end position="284"/>
    </location>
</feature>
<gene>
    <name evidence="4" type="ORF">N5I14_04990</name>
</gene>
<evidence type="ECO:0000259" key="2">
    <source>
        <dbReference type="Pfam" id="PF02308"/>
    </source>
</evidence>
<dbReference type="Pfam" id="PF13194">
    <property type="entry name" value="DUF4010"/>
    <property type="match status" value="1"/>
</dbReference>
<evidence type="ECO:0000313" key="4">
    <source>
        <dbReference type="EMBL" id="MDH1629599.1"/>
    </source>
</evidence>
<evidence type="ECO:0000259" key="3">
    <source>
        <dbReference type="Pfam" id="PF13194"/>
    </source>
</evidence>
<keyword evidence="1" id="KW-0812">Transmembrane</keyword>
<dbReference type="EMBL" id="JAOCGG010000006">
    <property type="protein sequence ID" value="MDH1629599.1"/>
    <property type="molecule type" value="Genomic_DNA"/>
</dbReference>
<dbReference type="Pfam" id="PF02308">
    <property type="entry name" value="MgtC"/>
    <property type="match status" value="1"/>
</dbReference>
<evidence type="ECO:0000313" key="5">
    <source>
        <dbReference type="Proteomes" id="UP001160882"/>
    </source>
</evidence>
<evidence type="ECO:0000256" key="1">
    <source>
        <dbReference type="SAM" id="Phobius"/>
    </source>
</evidence>
<feature type="domain" description="DUF4010" evidence="3">
    <location>
        <begin position="177"/>
        <end position="385"/>
    </location>
</feature>
<dbReference type="InterPro" id="IPR025105">
    <property type="entry name" value="DUF4010"/>
</dbReference>
<dbReference type="PANTHER" id="PTHR39084">
    <property type="entry name" value="MEMBRANE PROTEIN-RELATED"/>
    <property type="match status" value="1"/>
</dbReference>
<feature type="domain" description="MgtC/SapB/SrpB/YhiD N-terminal" evidence="2">
    <location>
        <begin position="12"/>
        <end position="128"/>
    </location>
</feature>
<dbReference type="RefSeq" id="WP_280080742.1">
    <property type="nucleotide sequence ID" value="NZ_JAOCGG010000006.1"/>
</dbReference>
<dbReference type="InterPro" id="IPR049177">
    <property type="entry name" value="MgtC_SapB_SrpB_YhiD_N"/>
</dbReference>
<dbReference type="PANTHER" id="PTHR39084:SF1">
    <property type="entry name" value="DUF4010 DOMAIN-CONTAINING PROTEIN"/>
    <property type="match status" value="1"/>
</dbReference>
<name>A0AA42RTE0_9PSED</name>
<dbReference type="Proteomes" id="UP001160882">
    <property type="component" value="Unassembled WGS sequence"/>
</dbReference>
<feature type="transmembrane region" description="Helical" evidence="1">
    <location>
        <begin position="296"/>
        <end position="321"/>
    </location>
</feature>
<feature type="transmembrane region" description="Helical" evidence="1">
    <location>
        <begin position="199"/>
        <end position="219"/>
    </location>
</feature>
<sequence>MLDAVNVGHGAVALGIGMLVGLERERRKGCNERQAAAGLRTFAITAFLGYLSMVLAGAVLVAVASLALVLMLCTHYRKHVDNDPDITSEIALLLVLTLGALSLNEPELAAAAGVVLTVLLALRRELHHFVLQQLSEEELRNGLMLSTVALVVLPLTPDQFLGPYNVLNPRTICNLVVLLMAVGALGHIAMRLMGPRYGLPLSSIASGFASSTATIALLAHRARQQGSAARSFAGSAILSNLASLTQFSLVLGIIDRRLLEPLWPSIWLGALATLVYGVLLLAPWRSTHGGSAAQPGAGAFSLWTAMAVTAAITGISLFSAFLLQHLGHYGANVAAFVSGLADVHAATASIASLVIAGRLGIDDLVISGLLALTANALTKCALALSNGGFSFARYLIPGQLVILGAVWLGLLL</sequence>
<protein>
    <submittedName>
        <fullName evidence="4">DUF4010 domain-containing protein</fullName>
    </submittedName>
</protein>
<comment type="caution">
    <text evidence="4">The sequence shown here is derived from an EMBL/GenBank/DDBJ whole genome shotgun (WGS) entry which is preliminary data.</text>
</comment>
<feature type="transmembrane region" description="Helical" evidence="1">
    <location>
        <begin position="42"/>
        <end position="70"/>
    </location>
</feature>
<dbReference type="AlphaFoldDB" id="A0AA42RTE0"/>
<feature type="transmembrane region" description="Helical" evidence="1">
    <location>
        <begin position="231"/>
        <end position="254"/>
    </location>
</feature>
<feature type="transmembrane region" description="Helical" evidence="1">
    <location>
        <begin position="391"/>
        <end position="411"/>
    </location>
</feature>
<keyword evidence="1" id="KW-1133">Transmembrane helix</keyword>
<feature type="transmembrane region" description="Helical" evidence="1">
    <location>
        <begin position="172"/>
        <end position="193"/>
    </location>
</feature>